<reference evidence="2" key="1">
    <citation type="submission" date="2017-01" db="EMBL/GenBank/DDBJ databases">
        <title>Genome sequence of Rouxiella sp. ERMR1:05.</title>
        <authorList>
            <person name="Kumar R."/>
            <person name="Singh D."/>
            <person name="Kumar S."/>
        </authorList>
    </citation>
    <scope>NUCLEOTIDE SEQUENCE [LARGE SCALE GENOMIC DNA]</scope>
    <source>
        <strain evidence="2">ERMR1:05</strain>
    </source>
</reference>
<evidence type="ECO:0000313" key="1">
    <source>
        <dbReference type="EMBL" id="AVF34653.1"/>
    </source>
</evidence>
<organism evidence="1 2">
    <name type="scientific">Rahnella sikkimica</name>
    <dbReference type="NCBI Taxonomy" id="1805933"/>
    <lineage>
        <taxon>Bacteria</taxon>
        <taxon>Pseudomonadati</taxon>
        <taxon>Pseudomonadota</taxon>
        <taxon>Gammaproteobacteria</taxon>
        <taxon>Enterobacterales</taxon>
        <taxon>Yersiniaceae</taxon>
        <taxon>Rahnella</taxon>
    </lineage>
</organism>
<gene>
    <name evidence="1" type="ORF">BV494_06785</name>
</gene>
<accession>A0A2L1UNZ5</accession>
<dbReference type="Proteomes" id="UP000239197">
    <property type="component" value="Chromosome"/>
</dbReference>
<dbReference type="EMBL" id="CP019062">
    <property type="protein sequence ID" value="AVF34653.1"/>
    <property type="molecule type" value="Genomic_DNA"/>
</dbReference>
<dbReference type="KEGG" id="rox:BV494_06785"/>
<dbReference type="OrthoDB" id="6766953at2"/>
<dbReference type="RefSeq" id="WP_104922176.1">
    <property type="nucleotide sequence ID" value="NZ_CP019062.1"/>
</dbReference>
<protein>
    <submittedName>
        <fullName evidence="1">HvnC protein</fullName>
    </submittedName>
</protein>
<evidence type="ECO:0000313" key="2">
    <source>
        <dbReference type="Proteomes" id="UP000239197"/>
    </source>
</evidence>
<keyword evidence="2" id="KW-1185">Reference proteome</keyword>
<dbReference type="AlphaFoldDB" id="A0A2L1UNZ5"/>
<name>A0A2L1UNZ5_9GAMM</name>
<proteinExistence type="predicted"/>
<sequence length="318" mass="35059">MNSKILLPISIAAIMFSPHVFSHDYSQEKEAYLKSHLLRSDVRQSGIKTAEYLNEDYLSTVSTCDTDSTPAFLCSGVLFRGTDVFSTSFHSWDPSPASQSNGGVSFSYLRADSKFTKLAYDYNNGFIFFPYFYAPDGEGIDTNIDVMCSFPIDAGTNARSDKGCGASSSQPSHSGPCQDQGITTAAQWHTQFVQGGNNTSYQCGFTTDDDSGYNTADGFYQSILSMATIADQSFETQNELRLATWAQGKQDSLPINAFFYLSGTDGLNNAQQNQKDYYNSTTNAVWVPVIEMILPASENDQARFEYLPADQLIPEPSR</sequence>